<dbReference type="AlphaFoldDB" id="A0AA46WD12"/>
<reference evidence="1" key="1">
    <citation type="submission" date="2022-10" db="EMBL/GenBank/DDBJ databases">
        <title>Complete genome sequence of Capnocytophaga ochracea KCOM 2812 isolated from actinomycosis lesion.</title>
        <authorList>
            <person name="Kook J.-K."/>
            <person name="Park S.-N."/>
            <person name="Lim Y.K."/>
        </authorList>
    </citation>
    <scope>NUCLEOTIDE SEQUENCE</scope>
    <source>
        <strain evidence="1">KCOM 28121</strain>
    </source>
</reference>
<proteinExistence type="predicted"/>
<evidence type="ECO:0000313" key="2">
    <source>
        <dbReference type="Proteomes" id="UP001163262"/>
    </source>
</evidence>
<dbReference type="RefSeq" id="WP_264860929.1">
    <property type="nucleotide sequence ID" value="NZ_CP110230.1"/>
</dbReference>
<name>A0AA46WD12_CAPOC</name>
<gene>
    <name evidence="1" type="ORF">OL231_04815</name>
</gene>
<protein>
    <submittedName>
        <fullName evidence="1">Uncharacterized protein</fullName>
    </submittedName>
</protein>
<evidence type="ECO:0000313" key="1">
    <source>
        <dbReference type="EMBL" id="UZD41869.1"/>
    </source>
</evidence>
<dbReference type="Proteomes" id="UP001163262">
    <property type="component" value="Chromosome"/>
</dbReference>
<organism evidence="1 2">
    <name type="scientific">Capnocytophaga ochracea</name>
    <dbReference type="NCBI Taxonomy" id="1018"/>
    <lineage>
        <taxon>Bacteria</taxon>
        <taxon>Pseudomonadati</taxon>
        <taxon>Bacteroidota</taxon>
        <taxon>Flavobacteriia</taxon>
        <taxon>Flavobacteriales</taxon>
        <taxon>Flavobacteriaceae</taxon>
        <taxon>Capnocytophaga</taxon>
    </lineage>
</organism>
<accession>A0AA46WD12</accession>
<dbReference type="EMBL" id="CP110230">
    <property type="protein sequence ID" value="UZD41869.1"/>
    <property type="molecule type" value="Genomic_DNA"/>
</dbReference>
<sequence>MQVEKDFDAIFDDVFYQKLTQEAFSLSIQRKIFVDLDSTQRVELVYFHLFLGIIGLKKEGESFVL</sequence>